<dbReference type="PANTHER" id="PTHR31828:SF20">
    <property type="entry name" value="PHOSPHOLIPASE A1"/>
    <property type="match status" value="1"/>
</dbReference>
<proteinExistence type="inferred from homology"/>
<name>A0A6A2YD91_HIBSY</name>
<dbReference type="InterPro" id="IPR029058">
    <property type="entry name" value="AB_hydrolase_fold"/>
</dbReference>
<evidence type="ECO:0000256" key="2">
    <source>
        <dbReference type="ARBA" id="ARBA00022801"/>
    </source>
</evidence>
<dbReference type="Proteomes" id="UP000436088">
    <property type="component" value="Unassembled WGS sequence"/>
</dbReference>
<evidence type="ECO:0000256" key="4">
    <source>
        <dbReference type="ARBA" id="ARBA00023098"/>
    </source>
</evidence>
<keyword evidence="8" id="KW-1185">Reference proteome</keyword>
<dbReference type="EC" id="3.1.1.-" evidence="5"/>
<dbReference type="GO" id="GO:0016042">
    <property type="term" value="P:lipid catabolic process"/>
    <property type="evidence" value="ECO:0007669"/>
    <property type="project" value="UniProtKB-UniRule"/>
</dbReference>
<evidence type="ECO:0000256" key="3">
    <source>
        <dbReference type="ARBA" id="ARBA00022963"/>
    </source>
</evidence>
<gene>
    <name evidence="7" type="ORF">F3Y22_tig00111779pilonHSYRG00201</name>
</gene>
<dbReference type="AlphaFoldDB" id="A0A6A2YD91"/>
<keyword evidence="3 5" id="KW-0442">Lipid degradation</keyword>
<dbReference type="Pfam" id="PF01764">
    <property type="entry name" value="Lipase_3"/>
    <property type="match status" value="1"/>
</dbReference>
<protein>
    <recommendedName>
        <fullName evidence="5">Phospholipase A1</fullName>
        <ecNumber evidence="5">3.1.1.-</ecNumber>
    </recommendedName>
</protein>
<sequence>MIIHYGQRAGAAVDIFNSNTYGPNASEENFFTRACLVKGNPFEYDVRRFIYAGSKHVKPAWIGYVAVATNKETRVLGRRDVLVAWRGTKTASEWGNNFRVFPLVSGSDLFPGQSEVKMHKGFYSLYTGTIPVSTHDKISARKQAKKAGVIKDKMGQQGYNSDCNKSSINETFLLRL</sequence>
<evidence type="ECO:0000313" key="8">
    <source>
        <dbReference type="Proteomes" id="UP000436088"/>
    </source>
</evidence>
<comment type="function">
    <text evidence="5">Acylhydrolase that catalyzes the hydrolysis of phospholipids at the sn-1 position.</text>
</comment>
<dbReference type="EMBL" id="VEPZ02001425">
    <property type="protein sequence ID" value="KAE8673609.1"/>
    <property type="molecule type" value="Genomic_DNA"/>
</dbReference>
<dbReference type="GO" id="GO:0008970">
    <property type="term" value="F:phospholipase A1 activity"/>
    <property type="evidence" value="ECO:0007669"/>
    <property type="project" value="UniProtKB-UniRule"/>
</dbReference>
<evidence type="ECO:0000256" key="1">
    <source>
        <dbReference type="ARBA" id="ARBA00010701"/>
    </source>
</evidence>
<comment type="caution">
    <text evidence="7">The sequence shown here is derived from an EMBL/GenBank/DDBJ whole genome shotgun (WGS) entry which is preliminary data.</text>
</comment>
<dbReference type="Gene3D" id="3.40.50.1820">
    <property type="entry name" value="alpha/beta hydrolase"/>
    <property type="match status" value="1"/>
</dbReference>
<dbReference type="InterPro" id="IPR002921">
    <property type="entry name" value="Fungal_lipase-type"/>
</dbReference>
<dbReference type="InterPro" id="IPR033556">
    <property type="entry name" value="PLA"/>
</dbReference>
<feature type="domain" description="Fungal lipase-type" evidence="6">
    <location>
        <begin position="83"/>
        <end position="139"/>
    </location>
</feature>
<accession>A0A6A2YD91</accession>
<organism evidence="7 8">
    <name type="scientific">Hibiscus syriacus</name>
    <name type="common">Rose of Sharon</name>
    <dbReference type="NCBI Taxonomy" id="106335"/>
    <lineage>
        <taxon>Eukaryota</taxon>
        <taxon>Viridiplantae</taxon>
        <taxon>Streptophyta</taxon>
        <taxon>Embryophyta</taxon>
        <taxon>Tracheophyta</taxon>
        <taxon>Spermatophyta</taxon>
        <taxon>Magnoliopsida</taxon>
        <taxon>eudicotyledons</taxon>
        <taxon>Gunneridae</taxon>
        <taxon>Pentapetalae</taxon>
        <taxon>rosids</taxon>
        <taxon>malvids</taxon>
        <taxon>Malvales</taxon>
        <taxon>Malvaceae</taxon>
        <taxon>Malvoideae</taxon>
        <taxon>Hibiscus</taxon>
    </lineage>
</organism>
<evidence type="ECO:0000313" key="7">
    <source>
        <dbReference type="EMBL" id="KAE8673609.1"/>
    </source>
</evidence>
<keyword evidence="4 5" id="KW-0443">Lipid metabolism</keyword>
<evidence type="ECO:0000256" key="5">
    <source>
        <dbReference type="RuleBase" id="RU367093"/>
    </source>
</evidence>
<reference evidence="7" key="1">
    <citation type="submission" date="2019-09" db="EMBL/GenBank/DDBJ databases">
        <title>Draft genome information of white flower Hibiscus syriacus.</title>
        <authorList>
            <person name="Kim Y.-M."/>
        </authorList>
    </citation>
    <scope>NUCLEOTIDE SEQUENCE [LARGE SCALE GENOMIC DNA]</scope>
    <source>
        <strain evidence="7">YM2019G1</strain>
    </source>
</reference>
<dbReference type="PANTHER" id="PTHR31828">
    <property type="entry name" value="PHOSPHOLIPASE A1-IIGAMMA"/>
    <property type="match status" value="1"/>
</dbReference>
<comment type="similarity">
    <text evidence="1 5">Belongs to the AB hydrolase superfamily. Lipase family.</text>
</comment>
<evidence type="ECO:0000259" key="6">
    <source>
        <dbReference type="Pfam" id="PF01764"/>
    </source>
</evidence>
<keyword evidence="2 5" id="KW-0378">Hydrolase</keyword>